<dbReference type="InterPro" id="IPR014044">
    <property type="entry name" value="CAP_dom"/>
</dbReference>
<proteinExistence type="predicted"/>
<organism evidence="2 3">
    <name type="scientific">Candidatus Thiothrix phosphatis</name>
    <dbReference type="NCBI Taxonomy" id="3112415"/>
    <lineage>
        <taxon>Bacteria</taxon>
        <taxon>Pseudomonadati</taxon>
        <taxon>Pseudomonadota</taxon>
        <taxon>Gammaproteobacteria</taxon>
        <taxon>Thiotrichales</taxon>
        <taxon>Thiotrichaceae</taxon>
        <taxon>Thiothrix</taxon>
    </lineage>
</organism>
<comment type="caution">
    <text evidence="2">The sequence shown here is derived from an EMBL/GenBank/DDBJ whole genome shotgun (WGS) entry which is preliminary data.</text>
</comment>
<feature type="domain" description="SCP" evidence="1">
    <location>
        <begin position="4"/>
        <end position="142"/>
    </location>
</feature>
<dbReference type="SMART" id="SM00198">
    <property type="entry name" value="SCP"/>
    <property type="match status" value="1"/>
</dbReference>
<evidence type="ECO:0000313" key="3">
    <source>
        <dbReference type="Proteomes" id="UP001308005"/>
    </source>
</evidence>
<evidence type="ECO:0000313" key="2">
    <source>
        <dbReference type="EMBL" id="MEB4593509.1"/>
    </source>
</evidence>
<evidence type="ECO:0000259" key="1">
    <source>
        <dbReference type="SMART" id="SM00198"/>
    </source>
</evidence>
<dbReference type="Pfam" id="PF00188">
    <property type="entry name" value="CAP"/>
    <property type="match status" value="1"/>
</dbReference>
<dbReference type="InterPro" id="IPR001283">
    <property type="entry name" value="CRISP-related"/>
</dbReference>
<dbReference type="InterPro" id="IPR018244">
    <property type="entry name" value="Allrgn_V5/Tpx1_CS"/>
</dbReference>
<sequence length="146" mass="16016">MTGMLDIHNQERALVGSIPLIWSEQLAEYAKSWADHLANTGCQLTHRTSAEDTLNTGENIAWYSNYGGAIQAIDSARPAQAWAAEKTDYTYATDTCAAGKPCGHYTQMVWSTTLNIGCARTVCSDNSQIWVCNYSPPGNYIGIKPY</sequence>
<gene>
    <name evidence="2" type="ORF">VSS37_21205</name>
</gene>
<protein>
    <submittedName>
        <fullName evidence="2">CAP domain-containing protein</fullName>
    </submittedName>
</protein>
<dbReference type="PANTHER" id="PTHR10334">
    <property type="entry name" value="CYSTEINE-RICH SECRETORY PROTEIN-RELATED"/>
    <property type="match status" value="1"/>
</dbReference>
<dbReference type="InterPro" id="IPR002413">
    <property type="entry name" value="V5_allergen-like"/>
</dbReference>
<dbReference type="RefSeq" id="WP_324698465.1">
    <property type="nucleotide sequence ID" value="NZ_JAYMYJ010000160.1"/>
</dbReference>
<dbReference type="InterPro" id="IPR035940">
    <property type="entry name" value="CAP_sf"/>
</dbReference>
<dbReference type="Proteomes" id="UP001308005">
    <property type="component" value="Unassembled WGS sequence"/>
</dbReference>
<accession>A0ABU6D5D2</accession>
<dbReference type="Gene3D" id="3.40.33.10">
    <property type="entry name" value="CAP"/>
    <property type="match status" value="1"/>
</dbReference>
<reference evidence="3" key="1">
    <citation type="submission" date="2023-07" db="EMBL/GenBank/DDBJ databases">
        <title>The carbon used by Thiothrix.</title>
        <authorList>
            <person name="Chen L."/>
        </authorList>
    </citation>
    <scope>NUCLEOTIDE SEQUENCE [LARGE SCALE GENOMIC DNA]</scope>
</reference>
<keyword evidence="3" id="KW-1185">Reference proteome</keyword>
<dbReference type="PRINTS" id="PR00838">
    <property type="entry name" value="V5ALLERGEN"/>
</dbReference>
<dbReference type="PROSITE" id="PS01009">
    <property type="entry name" value="CRISP_1"/>
    <property type="match status" value="1"/>
</dbReference>
<dbReference type="PRINTS" id="PR00837">
    <property type="entry name" value="V5TPXLIKE"/>
</dbReference>
<dbReference type="EMBL" id="JAYMYJ010000160">
    <property type="protein sequence ID" value="MEB4593509.1"/>
    <property type="molecule type" value="Genomic_DNA"/>
</dbReference>
<dbReference type="SUPFAM" id="SSF55797">
    <property type="entry name" value="PR-1-like"/>
    <property type="match status" value="1"/>
</dbReference>
<name>A0ABU6D5D2_9GAMM</name>